<keyword evidence="5 7" id="KW-0378">Hydrolase</keyword>
<dbReference type="InterPro" id="IPR006710">
    <property type="entry name" value="Glyco_hydro_43"/>
</dbReference>
<dbReference type="PANTHER" id="PTHR43301">
    <property type="entry name" value="ARABINAN ENDO-1,5-ALPHA-L-ARABINOSIDASE"/>
    <property type="match status" value="1"/>
</dbReference>
<dbReference type="GO" id="GO:0046558">
    <property type="term" value="F:arabinan endo-1,5-alpha-L-arabinosidase activity"/>
    <property type="evidence" value="ECO:0007669"/>
    <property type="project" value="UniProtKB-EC"/>
</dbReference>
<protein>
    <recommendedName>
        <fullName evidence="4 7">Arabinan endo-1,5-alpha-L-arabinosidase</fullName>
        <ecNumber evidence="4 7">3.2.1.99</ecNumber>
    </recommendedName>
</protein>
<dbReference type="CDD" id="cd18831">
    <property type="entry name" value="GH43_AnAbnA-like"/>
    <property type="match status" value="1"/>
</dbReference>
<dbReference type="InterPro" id="IPR016840">
    <property type="entry name" value="Glyco_hydro_43_endo_a_Ara-ase"/>
</dbReference>
<evidence type="ECO:0000256" key="10">
    <source>
        <dbReference type="SAM" id="SignalP"/>
    </source>
</evidence>
<evidence type="ECO:0000256" key="1">
    <source>
        <dbReference type="ARBA" id="ARBA00000375"/>
    </source>
</evidence>
<feature type="chain" id="PRO_5007806281" description="Arabinan endo-1,5-alpha-L-arabinosidase" evidence="10">
    <location>
        <begin position="20"/>
        <end position="323"/>
    </location>
</feature>
<comment type="pathway">
    <text evidence="2 7">Glycan metabolism; L-arabinan degradation.</text>
</comment>
<keyword evidence="10" id="KW-0732">Signal</keyword>
<keyword evidence="6 7" id="KW-0326">Glycosidase</keyword>
<dbReference type="GO" id="GO:0031222">
    <property type="term" value="P:arabinan catabolic process"/>
    <property type="evidence" value="ECO:0007669"/>
    <property type="project" value="UniProtKB-UniPathway"/>
</dbReference>
<feature type="signal peptide" evidence="10">
    <location>
        <begin position="1"/>
        <end position="19"/>
    </location>
</feature>
<dbReference type="EMBL" id="LFZN01000147">
    <property type="protein sequence ID" value="KXS97281.1"/>
    <property type="molecule type" value="Genomic_DNA"/>
</dbReference>
<dbReference type="AlphaFoldDB" id="A0A139H4E1"/>
<organism evidence="11 12">
    <name type="scientific">Pseudocercospora eumusae</name>
    <dbReference type="NCBI Taxonomy" id="321146"/>
    <lineage>
        <taxon>Eukaryota</taxon>
        <taxon>Fungi</taxon>
        <taxon>Dikarya</taxon>
        <taxon>Ascomycota</taxon>
        <taxon>Pezizomycotina</taxon>
        <taxon>Dothideomycetes</taxon>
        <taxon>Dothideomycetidae</taxon>
        <taxon>Mycosphaerellales</taxon>
        <taxon>Mycosphaerellaceae</taxon>
        <taxon>Pseudocercospora</taxon>
    </lineage>
</organism>
<accession>A0A139H4E1</accession>
<feature type="site" description="Important for catalytic activity, responsible for pKa modulation of the active site Glu and correct orientation of both the proton donor and substrate" evidence="9">
    <location>
        <position position="151"/>
    </location>
</feature>
<dbReference type="UniPathway" id="UPA00667"/>
<dbReference type="PIRSF" id="PIRSF026534">
    <property type="entry name" value="Endo_alpha-L-arabinosidase"/>
    <property type="match status" value="1"/>
</dbReference>
<comment type="similarity">
    <text evidence="3 7">Belongs to the glycosyl hydrolase 43 family.</text>
</comment>
<feature type="active site" description="Proton acceptor" evidence="8">
    <location>
        <position position="35"/>
    </location>
</feature>
<dbReference type="STRING" id="321146.A0A139H4E1"/>
<evidence type="ECO:0000256" key="3">
    <source>
        <dbReference type="ARBA" id="ARBA00009865"/>
    </source>
</evidence>
<evidence type="ECO:0000256" key="8">
    <source>
        <dbReference type="PIRSR" id="PIRSR606710-1"/>
    </source>
</evidence>
<dbReference type="InterPro" id="IPR050727">
    <property type="entry name" value="GH43_arabinanases"/>
</dbReference>
<proteinExistence type="inferred from homology"/>
<dbReference type="InterPro" id="IPR023296">
    <property type="entry name" value="Glyco_hydro_beta-prop_sf"/>
</dbReference>
<evidence type="ECO:0000256" key="9">
    <source>
        <dbReference type="PIRSR" id="PIRSR606710-2"/>
    </source>
</evidence>
<comment type="catalytic activity">
    <reaction evidence="1 7">
        <text>Endohydrolysis of (1-&gt;5)-alpha-arabinofuranosidic linkages in (1-&gt;5)-arabinans.</text>
        <dbReference type="EC" id="3.2.1.99"/>
    </reaction>
</comment>
<feature type="active site" description="Proton donor" evidence="8">
    <location>
        <position position="202"/>
    </location>
</feature>
<gene>
    <name evidence="11" type="ORF">AC578_4574</name>
</gene>
<sequence length="323" mass="34563">MRYTFLSLALATFTTRADAYANPGPCSGVCTNAHDPSIIRRSDGTYFRFSTGGLVPIHSAPAITGPWTFKCNMLSANAKSTTSGNAGTDVWAPDVSLVGSTYYVYYSVSTFNTQESTIGLATSPSLDCGSFTDLGATGVMSSHGKPFNAIDANLFNDGGTYRLNFGSFWQNLFQVTMASPPTKASGSPVQLAYDPAGTHSQEASFMIKNGNYYYLFFSWGQCCGYDKNKPASGAEYRVKVCRSTSPSSGFVDASGASCLKGGGTTVLASHDNVYGPGGQSVYNDPVNGWVIVYHYVDTTIGYADGDKRFGWNKIIWSNGWPTV</sequence>
<evidence type="ECO:0000256" key="2">
    <source>
        <dbReference type="ARBA" id="ARBA00004834"/>
    </source>
</evidence>
<dbReference type="OrthoDB" id="195678at2759"/>
<evidence type="ECO:0000313" key="12">
    <source>
        <dbReference type="Proteomes" id="UP000070133"/>
    </source>
</evidence>
<keyword evidence="12" id="KW-1185">Reference proteome</keyword>
<reference evidence="11 12" key="1">
    <citation type="submission" date="2015-07" db="EMBL/GenBank/DDBJ databases">
        <title>Comparative genomics of the Sigatoka disease complex on banana suggests a link between parallel evolutionary changes in Pseudocercospora fijiensis and Pseudocercospora eumusae and increased virulence on the banana host.</title>
        <authorList>
            <person name="Chang T.-C."/>
            <person name="Salvucci A."/>
            <person name="Crous P.W."/>
            <person name="Stergiopoulos I."/>
        </authorList>
    </citation>
    <scope>NUCLEOTIDE SEQUENCE [LARGE SCALE GENOMIC DNA]</scope>
    <source>
        <strain evidence="11 12">CBS 114824</strain>
    </source>
</reference>
<evidence type="ECO:0000256" key="6">
    <source>
        <dbReference type="ARBA" id="ARBA00023295"/>
    </source>
</evidence>
<dbReference type="PANTHER" id="PTHR43301:SF3">
    <property type="entry name" value="ARABINAN ENDO-1,5-ALPHA-L-ARABINOSIDASE A-RELATED"/>
    <property type="match status" value="1"/>
</dbReference>
<dbReference type="Proteomes" id="UP000070133">
    <property type="component" value="Unassembled WGS sequence"/>
</dbReference>
<dbReference type="EC" id="3.2.1.99" evidence="4 7"/>
<dbReference type="Pfam" id="PF04616">
    <property type="entry name" value="Glyco_hydro_43"/>
    <property type="match status" value="1"/>
</dbReference>
<evidence type="ECO:0000256" key="5">
    <source>
        <dbReference type="ARBA" id="ARBA00022801"/>
    </source>
</evidence>
<evidence type="ECO:0000313" key="11">
    <source>
        <dbReference type="EMBL" id="KXS97281.1"/>
    </source>
</evidence>
<dbReference type="Gene3D" id="2.115.10.20">
    <property type="entry name" value="Glycosyl hydrolase domain, family 43"/>
    <property type="match status" value="1"/>
</dbReference>
<comment type="caution">
    <text evidence="11">The sequence shown here is derived from an EMBL/GenBank/DDBJ whole genome shotgun (WGS) entry which is preliminary data.</text>
</comment>
<evidence type="ECO:0000256" key="4">
    <source>
        <dbReference type="ARBA" id="ARBA00012586"/>
    </source>
</evidence>
<dbReference type="SUPFAM" id="SSF75005">
    <property type="entry name" value="Arabinanase/levansucrase/invertase"/>
    <property type="match status" value="1"/>
</dbReference>
<evidence type="ECO:0000256" key="7">
    <source>
        <dbReference type="PIRNR" id="PIRNR026534"/>
    </source>
</evidence>
<name>A0A139H4E1_9PEZI</name>